<comment type="caution">
    <text evidence="4">The sequence shown here is derived from an EMBL/GenBank/DDBJ whole genome shotgun (WGS) entry which is preliminary data.</text>
</comment>
<protein>
    <recommendedName>
        <fullName evidence="3">Neurotransmitter-gated ion-channel ligand-binding domain-containing protein</fullName>
    </recommendedName>
</protein>
<dbReference type="AlphaFoldDB" id="A0AAW0UE51"/>
<dbReference type="SUPFAM" id="SSF57424">
    <property type="entry name" value="LDL receptor-like module"/>
    <property type="match status" value="1"/>
</dbReference>
<evidence type="ECO:0000256" key="2">
    <source>
        <dbReference type="PROSITE-ProRule" id="PRU00124"/>
    </source>
</evidence>
<feature type="disulfide bond" evidence="2">
    <location>
        <begin position="118"/>
        <end position="133"/>
    </location>
</feature>
<feature type="domain" description="Neurotransmitter-gated ion-channel ligand-binding" evidence="3">
    <location>
        <begin position="138"/>
        <end position="212"/>
    </location>
</feature>
<dbReference type="InterPro" id="IPR002172">
    <property type="entry name" value="LDrepeatLR_classA_rpt"/>
</dbReference>
<dbReference type="Gene3D" id="4.10.400.10">
    <property type="entry name" value="Low-density Lipoprotein Receptor"/>
    <property type="match status" value="1"/>
</dbReference>
<sequence length="213" mass="25005">MFISRFRGICDSTLYDDNFVMTGTRNGKPYFRGYYRSHIYYTDRRTWRLENIMSNATFAEMDDEGSLDFPIGRNVWEFSHGFCGREKLEEHSLTLSQCHENVEFTCDDGTCILMDEVCDRRTQCDDRSDEIDCSTVELPRGYQSTLPPPSPKIGSALPVYLNITLRSFVEIDAINNKFEVEIVIRMLWKDERIRFKHLRRDRQLNIILPSEAV</sequence>
<evidence type="ECO:0000313" key="5">
    <source>
        <dbReference type="Proteomes" id="UP001487740"/>
    </source>
</evidence>
<evidence type="ECO:0000313" key="4">
    <source>
        <dbReference type="EMBL" id="KAK8397125.1"/>
    </source>
</evidence>
<dbReference type="PROSITE" id="PS01209">
    <property type="entry name" value="LDLRA_1"/>
    <property type="match status" value="1"/>
</dbReference>
<gene>
    <name evidence="4" type="ORF">O3P69_004663</name>
</gene>
<proteinExistence type="predicted"/>
<dbReference type="Pfam" id="PF00057">
    <property type="entry name" value="Ldl_recept_a"/>
    <property type="match status" value="1"/>
</dbReference>
<organism evidence="4 5">
    <name type="scientific">Scylla paramamosain</name>
    <name type="common">Mud crab</name>
    <dbReference type="NCBI Taxonomy" id="85552"/>
    <lineage>
        <taxon>Eukaryota</taxon>
        <taxon>Metazoa</taxon>
        <taxon>Ecdysozoa</taxon>
        <taxon>Arthropoda</taxon>
        <taxon>Crustacea</taxon>
        <taxon>Multicrustacea</taxon>
        <taxon>Malacostraca</taxon>
        <taxon>Eumalacostraca</taxon>
        <taxon>Eucarida</taxon>
        <taxon>Decapoda</taxon>
        <taxon>Pleocyemata</taxon>
        <taxon>Brachyura</taxon>
        <taxon>Eubrachyura</taxon>
        <taxon>Portunoidea</taxon>
        <taxon>Portunidae</taxon>
        <taxon>Portuninae</taxon>
        <taxon>Scylla</taxon>
    </lineage>
</organism>
<dbReference type="InterPro" id="IPR023415">
    <property type="entry name" value="LDLR_class-A_CS"/>
</dbReference>
<dbReference type="GO" id="GO:0016020">
    <property type="term" value="C:membrane"/>
    <property type="evidence" value="ECO:0007669"/>
    <property type="project" value="InterPro"/>
</dbReference>
<comment type="caution">
    <text evidence="2">Lacks conserved residue(s) required for the propagation of feature annotation.</text>
</comment>
<dbReference type="InterPro" id="IPR036055">
    <property type="entry name" value="LDL_receptor-like_sf"/>
</dbReference>
<dbReference type="GO" id="GO:0005230">
    <property type="term" value="F:extracellular ligand-gated monoatomic ion channel activity"/>
    <property type="evidence" value="ECO:0007669"/>
    <property type="project" value="InterPro"/>
</dbReference>
<dbReference type="SUPFAM" id="SSF63712">
    <property type="entry name" value="Nicotinic receptor ligand binding domain-like"/>
    <property type="match status" value="1"/>
</dbReference>
<name>A0AAW0UE51_SCYPA</name>
<dbReference type="EMBL" id="JARAKH010000014">
    <property type="protein sequence ID" value="KAK8397125.1"/>
    <property type="molecule type" value="Genomic_DNA"/>
</dbReference>
<feature type="disulfide bond" evidence="2">
    <location>
        <begin position="106"/>
        <end position="124"/>
    </location>
</feature>
<dbReference type="Proteomes" id="UP001487740">
    <property type="component" value="Unassembled WGS sequence"/>
</dbReference>
<evidence type="ECO:0000259" key="3">
    <source>
        <dbReference type="Pfam" id="PF02931"/>
    </source>
</evidence>
<dbReference type="Gene3D" id="2.70.170.10">
    <property type="entry name" value="Neurotransmitter-gated ion-channel ligand-binding domain"/>
    <property type="match status" value="1"/>
</dbReference>
<dbReference type="PROSITE" id="PS50068">
    <property type="entry name" value="LDLRA_2"/>
    <property type="match status" value="1"/>
</dbReference>
<dbReference type="InterPro" id="IPR006202">
    <property type="entry name" value="Neur_chan_lig-bd"/>
</dbReference>
<dbReference type="CDD" id="cd00112">
    <property type="entry name" value="LDLa"/>
    <property type="match status" value="1"/>
</dbReference>
<accession>A0AAW0UE51</accession>
<dbReference type="Pfam" id="PF02931">
    <property type="entry name" value="Neur_chan_LBD"/>
    <property type="match status" value="1"/>
</dbReference>
<evidence type="ECO:0000256" key="1">
    <source>
        <dbReference type="ARBA" id="ARBA00023157"/>
    </source>
</evidence>
<keyword evidence="1 2" id="KW-1015">Disulfide bond</keyword>
<reference evidence="4 5" key="1">
    <citation type="submission" date="2023-03" db="EMBL/GenBank/DDBJ databases">
        <title>High-quality genome of Scylla paramamosain provides insights in environmental adaptation.</title>
        <authorList>
            <person name="Zhang L."/>
        </authorList>
    </citation>
    <scope>NUCLEOTIDE SEQUENCE [LARGE SCALE GENOMIC DNA]</scope>
    <source>
        <strain evidence="4">LZ_2023a</strain>
        <tissue evidence="4">Muscle</tissue>
    </source>
</reference>
<dbReference type="SMART" id="SM00192">
    <property type="entry name" value="LDLa"/>
    <property type="match status" value="1"/>
</dbReference>
<dbReference type="InterPro" id="IPR036734">
    <property type="entry name" value="Neur_chan_lig-bd_sf"/>
</dbReference>
<keyword evidence="5" id="KW-1185">Reference proteome</keyword>